<dbReference type="VEuPathDB" id="TriTrypDB:TCDM_06626"/>
<dbReference type="VEuPathDB" id="TriTrypDB:TcYC6_0117450"/>
<dbReference type="VEuPathDB" id="TriTrypDB:Tc_MARK_2321"/>
<dbReference type="GO" id="GO:0071204">
    <property type="term" value="C:histone pre-mRNA 3'end processing complex"/>
    <property type="evidence" value="ECO:0007669"/>
    <property type="project" value="TreeGrafter"/>
</dbReference>
<organism evidence="4 5">
    <name type="scientific">Trypanosoma cruzi</name>
    <dbReference type="NCBI Taxonomy" id="5693"/>
    <lineage>
        <taxon>Eukaryota</taxon>
        <taxon>Discoba</taxon>
        <taxon>Euglenozoa</taxon>
        <taxon>Kinetoplastea</taxon>
        <taxon>Metakinetoplastina</taxon>
        <taxon>Trypanosomatida</taxon>
        <taxon>Trypanosomatidae</taxon>
        <taxon>Trypanosoma</taxon>
        <taxon>Schizotrypanum</taxon>
    </lineage>
</organism>
<gene>
    <name evidence="4" type="ORF">C3747_276g42</name>
</gene>
<dbReference type="PANTHER" id="PTHR17408:SF12">
    <property type="entry name" value="HISTONE RNA HAIRPIN-BINDING PROTEIN RNA-BINDING DOMAIN-CONTAINING PROTEIN"/>
    <property type="match status" value="1"/>
</dbReference>
<proteinExistence type="inferred from homology"/>
<dbReference type="InterPro" id="IPR026502">
    <property type="entry name" value="SLBP1/SLBP2"/>
</dbReference>
<name>A0A2V2VE90_TRYCR</name>
<evidence type="ECO:0000313" key="5">
    <source>
        <dbReference type="Proteomes" id="UP000246078"/>
    </source>
</evidence>
<dbReference type="OrthoDB" id="265795at2759"/>
<feature type="domain" description="Histone RNA hairpin-binding protein RNA-binding" evidence="3">
    <location>
        <begin position="49"/>
        <end position="119"/>
    </location>
</feature>
<sequence>MSNNFCVQTPVRPTLGNEKNVPIENAFSDRKMAGKHFSGRRPCQNSLEQERRTAQREKQISYGFVTEGYRNMVKLVESDPLLKSGGILPLSPPDINKGSKRTWDVSLRKWRRALHMFDNVFIENEDASPITLESVIENQRLQWVSPLFTQEPKERRVRLSAEKIKEARNSIYVPKRLPVEESLKIILRSEDFYEPVTNVVPPSASSLIRGTDISPLDAGIKIYLTPSGHNQQNSTPEKPEAVFHQESPQHFLFNTATPARADTSPSSMHTCSPSGASCQFYPGYRTPSWNAPSELHYDPTPVPVVGFSHPKPVMQSVKLFQPPVQQWNSIFAAPACAPQTSNAPVLHSGLNRLRTPATVPRRITVLRSGREERKLGDAAKSQHNLFTNHNEPSYYSTTKINVFSPSVSTEKLVGNTKSIENASENERSLIDPVSQKLFSEE</sequence>
<dbReference type="SMR" id="A0A2V2VE90"/>
<keyword evidence="2" id="KW-0694">RNA-binding</keyword>
<dbReference type="InterPro" id="IPR029344">
    <property type="entry name" value="SLBP_RNA_bind"/>
</dbReference>
<dbReference type="VEuPathDB" id="TriTrypDB:TcCL_ESM03927"/>
<dbReference type="OMA" id="MFDCVFI"/>
<dbReference type="GO" id="GO:0051028">
    <property type="term" value="P:mRNA transport"/>
    <property type="evidence" value="ECO:0007669"/>
    <property type="project" value="TreeGrafter"/>
</dbReference>
<dbReference type="GO" id="GO:0005737">
    <property type="term" value="C:cytoplasm"/>
    <property type="evidence" value="ECO:0007669"/>
    <property type="project" value="TreeGrafter"/>
</dbReference>
<evidence type="ECO:0000256" key="1">
    <source>
        <dbReference type="ARBA" id="ARBA00006151"/>
    </source>
</evidence>
<dbReference type="Gene3D" id="1.10.8.1120">
    <property type="entry name" value="Histone RNA hairpin-binding protein RNA-binding domain"/>
    <property type="match status" value="1"/>
</dbReference>
<dbReference type="GO" id="GO:0071207">
    <property type="term" value="F:histone pre-mRNA stem-loop binding"/>
    <property type="evidence" value="ECO:0007669"/>
    <property type="project" value="TreeGrafter"/>
</dbReference>
<dbReference type="GO" id="GO:0006398">
    <property type="term" value="P:mRNA 3'-end processing by stem-loop binding and cleavage"/>
    <property type="evidence" value="ECO:0007669"/>
    <property type="project" value="TreeGrafter"/>
</dbReference>
<evidence type="ECO:0000313" key="4">
    <source>
        <dbReference type="EMBL" id="PWU94571.1"/>
    </source>
</evidence>
<evidence type="ECO:0000259" key="3">
    <source>
        <dbReference type="Pfam" id="PF15247"/>
    </source>
</evidence>
<dbReference type="Proteomes" id="UP000246078">
    <property type="component" value="Unassembled WGS sequence"/>
</dbReference>
<dbReference type="VEuPathDB" id="TriTrypDB:C4B63_12g6"/>
<dbReference type="EMBL" id="PRFC01000276">
    <property type="protein sequence ID" value="PWU94571.1"/>
    <property type="molecule type" value="Genomic_DNA"/>
</dbReference>
<dbReference type="GO" id="GO:0003729">
    <property type="term" value="F:mRNA binding"/>
    <property type="evidence" value="ECO:0007669"/>
    <property type="project" value="InterPro"/>
</dbReference>
<dbReference type="VEuPathDB" id="TriTrypDB:TcG_04641"/>
<accession>A0A2V2VE90</accession>
<comment type="similarity">
    <text evidence="1">Belongs to the SLBP family.</text>
</comment>
<dbReference type="VEuPathDB" id="TriTrypDB:TcCLB.511867.150"/>
<dbReference type="Pfam" id="PF15247">
    <property type="entry name" value="SLBP_RNA_bind"/>
    <property type="match status" value="1"/>
</dbReference>
<reference evidence="4 5" key="1">
    <citation type="journal article" date="2018" name="Microb. Genom.">
        <title>Expanding an expanded genome: long-read sequencing of Trypanosoma cruzi.</title>
        <authorList>
            <person name="Berna L."/>
            <person name="Rodriguez M."/>
            <person name="Chiribao M.L."/>
            <person name="Parodi-Talice A."/>
            <person name="Pita S."/>
            <person name="Rijo G."/>
            <person name="Alvarez-Valin F."/>
            <person name="Robello C."/>
        </authorList>
    </citation>
    <scope>NUCLEOTIDE SEQUENCE [LARGE SCALE GENOMIC DNA]</scope>
    <source>
        <strain evidence="4 5">TCC</strain>
    </source>
</reference>
<dbReference type="VEuPathDB" id="TriTrypDB:TcBrA4_0091620"/>
<dbReference type="InterPro" id="IPR038294">
    <property type="entry name" value="SLBP_RNA_bind_sf"/>
</dbReference>
<dbReference type="PANTHER" id="PTHR17408">
    <property type="entry name" value="HISTONE RNA HAIRPIN-BINDING PROTEIN"/>
    <property type="match status" value="1"/>
</dbReference>
<dbReference type="VEuPathDB" id="TriTrypDB:C3747_276g42"/>
<dbReference type="AlphaFoldDB" id="A0A2V2VE90"/>
<dbReference type="VEuPathDB" id="TriTrypDB:TCSYLVIO_003535"/>
<evidence type="ECO:0000256" key="2">
    <source>
        <dbReference type="ARBA" id="ARBA00022884"/>
    </source>
</evidence>
<dbReference type="VEuPathDB" id="TriTrypDB:BCY84_21151"/>
<dbReference type="VEuPathDB" id="TriTrypDB:ECC02_004918"/>
<protein>
    <recommendedName>
        <fullName evidence="3">Histone RNA hairpin-binding protein RNA-binding domain-containing protein</fullName>
    </recommendedName>
</protein>
<comment type="caution">
    <text evidence="4">The sequence shown here is derived from an EMBL/GenBank/DDBJ whole genome shotgun (WGS) entry which is preliminary data.</text>
</comment>